<keyword evidence="3" id="KW-1133">Transmembrane helix</keyword>
<dbReference type="CDD" id="cd15840">
    <property type="entry name" value="SNARE_Qa"/>
    <property type="match status" value="1"/>
</dbReference>
<dbReference type="PANTHER" id="PTHR19957:SF38">
    <property type="entry name" value="LD27581P"/>
    <property type="match status" value="1"/>
</dbReference>
<dbReference type="InterPro" id="IPR000727">
    <property type="entry name" value="T_SNARE_dom"/>
</dbReference>
<dbReference type="FunFam" id="1.20.5.110:FF:000059">
    <property type="entry name" value="Related to syntaxin 12"/>
    <property type="match status" value="1"/>
</dbReference>
<evidence type="ECO:0000256" key="2">
    <source>
        <dbReference type="RuleBase" id="RU003858"/>
    </source>
</evidence>
<feature type="domain" description="T-SNARE coiled-coil homology" evidence="4">
    <location>
        <begin position="180"/>
        <end position="242"/>
    </location>
</feature>
<dbReference type="STRING" id="1160509.A0A3N4ILP1"/>
<dbReference type="PROSITE" id="PS00914">
    <property type="entry name" value="SYNTAXIN"/>
    <property type="match status" value="1"/>
</dbReference>
<dbReference type="GO" id="GO:0006906">
    <property type="term" value="P:vesicle fusion"/>
    <property type="evidence" value="ECO:0007669"/>
    <property type="project" value="TreeGrafter"/>
</dbReference>
<evidence type="ECO:0000259" key="4">
    <source>
        <dbReference type="PROSITE" id="PS50192"/>
    </source>
</evidence>
<comment type="similarity">
    <text evidence="1 2">Belongs to the syntaxin family.</text>
</comment>
<dbReference type="SUPFAM" id="SSF47661">
    <property type="entry name" value="t-snare proteins"/>
    <property type="match status" value="1"/>
</dbReference>
<dbReference type="OrthoDB" id="364348at2759"/>
<dbReference type="GO" id="GO:0005484">
    <property type="term" value="F:SNAP receptor activity"/>
    <property type="evidence" value="ECO:0007669"/>
    <property type="project" value="InterPro"/>
</dbReference>
<feature type="transmembrane region" description="Helical" evidence="3">
    <location>
        <begin position="253"/>
        <end position="272"/>
    </location>
</feature>
<dbReference type="Gene3D" id="1.20.58.70">
    <property type="match status" value="1"/>
</dbReference>
<protein>
    <submittedName>
        <fullName evidence="5">t-SNARE</fullName>
    </submittedName>
</protein>
<dbReference type="EMBL" id="ML119647">
    <property type="protein sequence ID" value="RPA87045.1"/>
    <property type="molecule type" value="Genomic_DNA"/>
</dbReference>
<dbReference type="InterPro" id="IPR010989">
    <property type="entry name" value="SNARE"/>
</dbReference>
<dbReference type="Proteomes" id="UP000275078">
    <property type="component" value="Unassembled WGS sequence"/>
</dbReference>
<organism evidence="5 6">
    <name type="scientific">Ascobolus immersus RN42</name>
    <dbReference type="NCBI Taxonomy" id="1160509"/>
    <lineage>
        <taxon>Eukaryota</taxon>
        <taxon>Fungi</taxon>
        <taxon>Dikarya</taxon>
        <taxon>Ascomycota</taxon>
        <taxon>Pezizomycotina</taxon>
        <taxon>Pezizomycetes</taxon>
        <taxon>Pezizales</taxon>
        <taxon>Ascobolaceae</taxon>
        <taxon>Ascobolus</taxon>
    </lineage>
</organism>
<name>A0A3N4ILP1_ASCIM</name>
<dbReference type="InterPro" id="IPR006012">
    <property type="entry name" value="Syntaxin/epimorphin_CS"/>
</dbReference>
<evidence type="ECO:0000256" key="3">
    <source>
        <dbReference type="SAM" id="Phobius"/>
    </source>
</evidence>
<evidence type="ECO:0000256" key="1">
    <source>
        <dbReference type="ARBA" id="ARBA00009063"/>
    </source>
</evidence>
<dbReference type="Pfam" id="PF14523">
    <property type="entry name" value="Syntaxin_2"/>
    <property type="match status" value="1"/>
</dbReference>
<evidence type="ECO:0000313" key="6">
    <source>
        <dbReference type="Proteomes" id="UP000275078"/>
    </source>
</evidence>
<dbReference type="GO" id="GO:0000149">
    <property type="term" value="F:SNARE binding"/>
    <property type="evidence" value="ECO:0007669"/>
    <property type="project" value="TreeGrafter"/>
</dbReference>
<dbReference type="Gene3D" id="1.20.5.110">
    <property type="match status" value="1"/>
</dbReference>
<dbReference type="SMART" id="SM00397">
    <property type="entry name" value="t_SNARE"/>
    <property type="match status" value="1"/>
</dbReference>
<proteinExistence type="inferred from homology"/>
<dbReference type="PROSITE" id="PS50192">
    <property type="entry name" value="T_SNARE"/>
    <property type="match status" value="1"/>
</dbReference>
<accession>A0A3N4ILP1</accession>
<dbReference type="GO" id="GO:0012505">
    <property type="term" value="C:endomembrane system"/>
    <property type="evidence" value="ECO:0007669"/>
    <property type="project" value="TreeGrafter"/>
</dbReference>
<evidence type="ECO:0000313" key="5">
    <source>
        <dbReference type="EMBL" id="RPA87045.1"/>
    </source>
</evidence>
<dbReference type="GO" id="GO:0048278">
    <property type="term" value="P:vesicle docking"/>
    <property type="evidence" value="ECO:0007669"/>
    <property type="project" value="TreeGrafter"/>
</dbReference>
<dbReference type="Pfam" id="PF05739">
    <property type="entry name" value="SNARE"/>
    <property type="match status" value="1"/>
</dbReference>
<keyword evidence="6" id="KW-1185">Reference proteome</keyword>
<dbReference type="GO" id="GO:0006886">
    <property type="term" value="P:intracellular protein transport"/>
    <property type="evidence" value="ECO:0007669"/>
    <property type="project" value="InterPro"/>
</dbReference>
<dbReference type="AlphaFoldDB" id="A0A3N4ILP1"/>
<gene>
    <name evidence="5" type="ORF">BJ508DRAFT_410624</name>
</gene>
<sequence length="273" mass="30226">MSFAHLSNLEAQPIAGGQNYSDDPTFDNLIQTLSNKLFTINSNTSRLKQQLGLLGTNKDSEAVRGRVKTLLDQTRDAVKDVTEGMKKVKSWDDVTPAQKFQQDRLGRQYTSALTEFQAVQRLSLEKQRQYVSAARHAQANSLDAEELITDMASPSSSPPSVPLVAQQLALADQGEVDFQEQLIQEREAQIQDIESGMMEINEIFRDLSHIVTAQGEMLDTIESNVGVTRDHMQAADRELVSANNWQKGARRRAACLMLIVAIITGIVVLAVIS</sequence>
<dbReference type="SMART" id="SM00503">
    <property type="entry name" value="SynN"/>
    <property type="match status" value="1"/>
</dbReference>
<dbReference type="InterPro" id="IPR006011">
    <property type="entry name" value="Syntaxin_N"/>
</dbReference>
<dbReference type="PANTHER" id="PTHR19957">
    <property type="entry name" value="SYNTAXIN"/>
    <property type="match status" value="1"/>
</dbReference>
<keyword evidence="3" id="KW-0812">Transmembrane</keyword>
<reference evidence="5 6" key="1">
    <citation type="journal article" date="2018" name="Nat. Ecol. Evol.">
        <title>Pezizomycetes genomes reveal the molecular basis of ectomycorrhizal truffle lifestyle.</title>
        <authorList>
            <person name="Murat C."/>
            <person name="Payen T."/>
            <person name="Noel B."/>
            <person name="Kuo A."/>
            <person name="Morin E."/>
            <person name="Chen J."/>
            <person name="Kohler A."/>
            <person name="Krizsan K."/>
            <person name="Balestrini R."/>
            <person name="Da Silva C."/>
            <person name="Montanini B."/>
            <person name="Hainaut M."/>
            <person name="Levati E."/>
            <person name="Barry K.W."/>
            <person name="Belfiori B."/>
            <person name="Cichocki N."/>
            <person name="Clum A."/>
            <person name="Dockter R.B."/>
            <person name="Fauchery L."/>
            <person name="Guy J."/>
            <person name="Iotti M."/>
            <person name="Le Tacon F."/>
            <person name="Lindquist E.A."/>
            <person name="Lipzen A."/>
            <person name="Malagnac F."/>
            <person name="Mello A."/>
            <person name="Molinier V."/>
            <person name="Miyauchi S."/>
            <person name="Poulain J."/>
            <person name="Riccioni C."/>
            <person name="Rubini A."/>
            <person name="Sitrit Y."/>
            <person name="Splivallo R."/>
            <person name="Traeger S."/>
            <person name="Wang M."/>
            <person name="Zifcakova L."/>
            <person name="Wipf D."/>
            <person name="Zambonelli A."/>
            <person name="Paolocci F."/>
            <person name="Nowrousian M."/>
            <person name="Ottonello S."/>
            <person name="Baldrian P."/>
            <person name="Spatafora J.W."/>
            <person name="Henrissat B."/>
            <person name="Nagy L.G."/>
            <person name="Aury J.M."/>
            <person name="Wincker P."/>
            <person name="Grigoriev I.V."/>
            <person name="Bonfante P."/>
            <person name="Martin F.M."/>
        </authorList>
    </citation>
    <scope>NUCLEOTIDE SEQUENCE [LARGE SCALE GENOMIC DNA]</scope>
    <source>
        <strain evidence="5 6">RN42</strain>
    </source>
</reference>
<keyword evidence="3" id="KW-0472">Membrane</keyword>
<dbReference type="InterPro" id="IPR045242">
    <property type="entry name" value="Syntaxin"/>
</dbReference>
<dbReference type="GO" id="GO:0031201">
    <property type="term" value="C:SNARE complex"/>
    <property type="evidence" value="ECO:0007669"/>
    <property type="project" value="TreeGrafter"/>
</dbReference>